<evidence type="ECO:0000313" key="1">
    <source>
        <dbReference type="EMBL" id="PZO15369.1"/>
    </source>
</evidence>
<reference evidence="2" key="1">
    <citation type="submission" date="2018-04" db="EMBL/GenBank/DDBJ databases">
        <authorList>
            <person name="Cornet L."/>
        </authorList>
    </citation>
    <scope>NUCLEOTIDE SEQUENCE [LARGE SCALE GENOMIC DNA]</scope>
</reference>
<reference evidence="1 2" key="2">
    <citation type="submission" date="2018-06" db="EMBL/GenBank/DDBJ databases">
        <title>Metagenomic assembly of (sub)arctic Cyanobacteria and their associated microbiome from non-axenic cultures.</title>
        <authorList>
            <person name="Baurain D."/>
        </authorList>
    </citation>
    <scope>NUCLEOTIDE SEQUENCE [LARGE SCALE GENOMIC DNA]</scope>
    <source>
        <strain evidence="1">ULC129bin1</strain>
    </source>
</reference>
<evidence type="ECO:0008006" key="3">
    <source>
        <dbReference type="Google" id="ProtNLM"/>
    </source>
</evidence>
<dbReference type="EMBL" id="QBMC01000093">
    <property type="protein sequence ID" value="PZO15369.1"/>
    <property type="molecule type" value="Genomic_DNA"/>
</dbReference>
<accession>A0A2W4UEV2</accession>
<dbReference type="Proteomes" id="UP000249354">
    <property type="component" value="Unassembled WGS sequence"/>
</dbReference>
<proteinExistence type="predicted"/>
<protein>
    <recommendedName>
        <fullName evidence="3">Transposase</fullName>
    </recommendedName>
</protein>
<organism evidence="1 2">
    <name type="scientific">Leptolyngbya foveolarum</name>
    <dbReference type="NCBI Taxonomy" id="47253"/>
    <lineage>
        <taxon>Bacteria</taxon>
        <taxon>Bacillati</taxon>
        <taxon>Cyanobacteriota</taxon>
        <taxon>Cyanophyceae</taxon>
        <taxon>Leptolyngbyales</taxon>
        <taxon>Leptolyngbyaceae</taxon>
        <taxon>Leptolyngbya group</taxon>
        <taxon>Leptolyngbya</taxon>
    </lineage>
</organism>
<evidence type="ECO:0000313" key="2">
    <source>
        <dbReference type="Proteomes" id="UP000249354"/>
    </source>
</evidence>
<dbReference type="AlphaFoldDB" id="A0A2W4UEV2"/>
<gene>
    <name evidence="1" type="ORF">DCF25_13620</name>
</gene>
<comment type="caution">
    <text evidence="1">The sequence shown here is derived from an EMBL/GenBank/DDBJ whole genome shotgun (WGS) entry which is preliminary data.</text>
</comment>
<name>A0A2W4UEV2_9CYAN</name>
<sequence length="491" mass="55752">MSPDLSIAASLSPDIRQDIGIQVLSRSQPISHLADNHQVSRKFVYQQGDKAQQALDESFSPSQGDDDVLFNLPVTKSWLYQLILGLVLICHSSYRGVVELLRDLFDTPISVGTVHNRLEAADATAVELNQSQDLSGIEVGLLDEIFQADKPVLVGVDAASTYCYLLKLVDHRDEDTWGCHLLDVMKQGFEPDYTIADGGSGLRAGQKAVMPETPCYGDVFHIQQQFEQVANGLARQAQGAITHRIKLEQTIAKARRTNSMTQKLTIQQVKANRREAGLIARAQDVKTLVQWFSHDVLALAGPSLAVRQELFDFIMTEIQQREGKQYPTIRKLRKALHNQRDQLLSFAGVLDQKLAVIAESFELPLQAVREVCLLHRKHKTSNAYWERWNQLHAQLSRKFYEVMEAVGEAFKTTPRASSMVENLNSRLRNYFFLRRSLGDDYLSLLQFFLNHRQFLRSRRPERVGKSPTELLTGQPHPHWLELLGSKRFQRV</sequence>